<dbReference type="SUPFAM" id="SSF48230">
    <property type="entry name" value="Chondroitin AC/alginate lyase"/>
    <property type="match status" value="1"/>
</dbReference>
<proteinExistence type="predicted"/>
<organism evidence="6 7">
    <name type="scientific">Parasphingorhabdus flavimaris</name>
    <dbReference type="NCBI Taxonomy" id="266812"/>
    <lineage>
        <taxon>Bacteria</taxon>
        <taxon>Pseudomonadati</taxon>
        <taxon>Pseudomonadota</taxon>
        <taxon>Alphaproteobacteria</taxon>
        <taxon>Sphingomonadales</taxon>
        <taxon>Sphingomonadaceae</taxon>
        <taxon>Parasphingorhabdus</taxon>
    </lineage>
</organism>
<keyword evidence="3" id="KW-0574">Periplasm</keyword>
<dbReference type="Gene3D" id="1.50.10.100">
    <property type="entry name" value="Chondroitin AC/alginate lyase"/>
    <property type="match status" value="1"/>
</dbReference>
<dbReference type="Proteomes" id="UP000652427">
    <property type="component" value="Unassembled WGS sequence"/>
</dbReference>
<evidence type="ECO:0000313" key="7">
    <source>
        <dbReference type="Proteomes" id="UP000652427"/>
    </source>
</evidence>
<keyword evidence="2" id="KW-0732">Signal</keyword>
<comment type="caution">
    <text evidence="6">The sequence shown here is derived from an EMBL/GenBank/DDBJ whole genome shotgun (WGS) entry which is preliminary data.</text>
</comment>
<dbReference type="PANTHER" id="PTHR39210:SF1">
    <property type="entry name" value="HEPARIN-SULFATE LYASE"/>
    <property type="match status" value="1"/>
</dbReference>
<keyword evidence="4" id="KW-0456">Lyase</keyword>
<evidence type="ECO:0000256" key="2">
    <source>
        <dbReference type="ARBA" id="ARBA00022729"/>
    </source>
</evidence>
<name>A0ABX2N5T2_9SPHN</name>
<accession>A0ABX2N5T2</accession>
<keyword evidence="7" id="KW-1185">Reference proteome</keyword>
<protein>
    <submittedName>
        <fullName evidence="6">Heparinase II/III-family protein</fullName>
    </submittedName>
</protein>
<comment type="subcellular location">
    <subcellularLocation>
        <location evidence="1">Periplasm</location>
    </subcellularLocation>
</comment>
<dbReference type="InterPro" id="IPR008929">
    <property type="entry name" value="Chondroitin_lyas"/>
</dbReference>
<evidence type="ECO:0000259" key="5">
    <source>
        <dbReference type="Pfam" id="PF07940"/>
    </source>
</evidence>
<reference evidence="6 7" key="1">
    <citation type="submission" date="2020-06" db="EMBL/GenBank/DDBJ databases">
        <authorList>
            <person name="Kim S.-J."/>
            <person name="Park S.-J."/>
        </authorList>
    </citation>
    <scope>NUCLEOTIDE SEQUENCE [LARGE SCALE GENOMIC DNA]</scope>
    <source>
        <strain evidence="6 7">SW-151</strain>
    </source>
</reference>
<evidence type="ECO:0000256" key="4">
    <source>
        <dbReference type="ARBA" id="ARBA00023239"/>
    </source>
</evidence>
<evidence type="ECO:0000256" key="3">
    <source>
        <dbReference type="ARBA" id="ARBA00022764"/>
    </source>
</evidence>
<dbReference type="Pfam" id="PF07940">
    <property type="entry name" value="Hepar_II_III_C"/>
    <property type="match status" value="1"/>
</dbReference>
<gene>
    <name evidence="6" type="ORF">HUO14_14130</name>
</gene>
<dbReference type="PANTHER" id="PTHR39210">
    <property type="entry name" value="HEPARIN-SULFATE LYASE"/>
    <property type="match status" value="1"/>
</dbReference>
<sequence length="605" mass="66790">MNLATKARAYIRLGWRSLLDVGLYRAGLKTGLHPVLKIVPVVLVKGDFFIASNRSGPLPAPTPVWQDQPWAFGKACGAPSDDPPDWHANILTGSRVKDVKKRWDKVSVFSADIGDIKAVWEPSRFDWVIAFAQNAALGKSGAMDKLNRWLTDWTEHNPAYNGPNWICGQEASIRTAHLVLAAILLGNEDTLSAPLESLLLQHLRRIAPTIAYARGQDNNHATSEAMALYAGGLWISRCCADNDRRAEALKYMQAGQALAENRVRALILNDGGFAQYSHVYHRLMLDSLSVMELVRRAFGAPDFSAEFVRKAASASEWLRFFTEPVNGEVPNMGSNDGAWLLPIGPGRSRDFRPSCALASTLFEGKTAFSETASASALLQWLSIRSGTPIGVEVAPPVRLFAESAIAAISSGDWRIYMRLPGTKFRPHQADALHLDVWRGGSNLLCDAGTYSYAETGWEYFSSTAAHNTIEFDGRDQMPRVGRFLYGEWLRREEVHIDGQADQPSIVSSYTDFQGVRHIRKVAVVGDSITITDTVKGRFRTAKIRWRKNHSSVRISTASDAVDYVKESGPSSLYYMSKKYILILVGTLSRNGTIVTKVTVDIGKSA</sequence>
<dbReference type="InterPro" id="IPR012480">
    <property type="entry name" value="Hepar_II_III_C"/>
</dbReference>
<dbReference type="RefSeq" id="WP_176280471.1">
    <property type="nucleotide sequence ID" value="NZ_JABWMH010000004.1"/>
</dbReference>
<evidence type="ECO:0000313" key="6">
    <source>
        <dbReference type="EMBL" id="NVD29034.1"/>
    </source>
</evidence>
<dbReference type="Gene3D" id="2.70.98.70">
    <property type="match status" value="1"/>
</dbReference>
<dbReference type="EMBL" id="JABWMH010000004">
    <property type="protein sequence ID" value="NVD29034.1"/>
    <property type="molecule type" value="Genomic_DNA"/>
</dbReference>
<feature type="domain" description="Heparinase II/III-like C-terminal" evidence="5">
    <location>
        <begin position="395"/>
        <end position="563"/>
    </location>
</feature>
<evidence type="ECO:0000256" key="1">
    <source>
        <dbReference type="ARBA" id="ARBA00004418"/>
    </source>
</evidence>